<protein>
    <submittedName>
        <fullName evidence="2">Uncharacterized protein LOC128506382</fullName>
    </submittedName>
</protein>
<sequence>MKSVVLLEPTVLWESHLEDVFERKLSKYVGLIGNRQQAGWRARCAASPLSLTRACTSLGIVGEMKRRNHPKSNRSGGEGFKMAAAQKRRAMASR</sequence>
<evidence type="ECO:0000313" key="3">
    <source>
        <dbReference type="Proteomes" id="UP001314229"/>
    </source>
</evidence>
<reference evidence="2 3" key="1">
    <citation type="submission" date="2024-01" db="EMBL/GenBank/DDBJ databases">
        <authorList>
            <person name="Alioto T."/>
            <person name="Alioto T."/>
            <person name="Gomez Garrido J."/>
        </authorList>
    </citation>
    <scope>NUCLEOTIDE SEQUENCE [LARGE SCALE GENOMIC DNA]</scope>
</reference>
<organism evidence="2 3">
    <name type="scientific">Scomber scombrus</name>
    <name type="common">Atlantic mackerel</name>
    <name type="synonym">Scomber vernalis</name>
    <dbReference type="NCBI Taxonomy" id="13677"/>
    <lineage>
        <taxon>Eukaryota</taxon>
        <taxon>Metazoa</taxon>
        <taxon>Chordata</taxon>
        <taxon>Craniata</taxon>
        <taxon>Vertebrata</taxon>
        <taxon>Euteleostomi</taxon>
        <taxon>Actinopterygii</taxon>
        <taxon>Neopterygii</taxon>
        <taxon>Teleostei</taxon>
        <taxon>Neoteleostei</taxon>
        <taxon>Acanthomorphata</taxon>
        <taxon>Pelagiaria</taxon>
        <taxon>Scombriformes</taxon>
        <taxon>Scombridae</taxon>
        <taxon>Scomber</taxon>
    </lineage>
</organism>
<proteinExistence type="predicted"/>
<evidence type="ECO:0000256" key="1">
    <source>
        <dbReference type="SAM" id="MobiDB-lite"/>
    </source>
</evidence>
<evidence type="ECO:0000313" key="2">
    <source>
        <dbReference type="EMBL" id="CAK6981732.1"/>
    </source>
</evidence>
<dbReference type="EMBL" id="CAWUFR010000881">
    <property type="protein sequence ID" value="CAK6981732.1"/>
    <property type="molecule type" value="Genomic_DNA"/>
</dbReference>
<comment type="caution">
    <text evidence="2">The sequence shown here is derived from an EMBL/GenBank/DDBJ whole genome shotgun (WGS) entry which is preliminary data.</text>
</comment>
<dbReference type="Proteomes" id="UP001314229">
    <property type="component" value="Unassembled WGS sequence"/>
</dbReference>
<gene>
    <name evidence="2" type="ORF">FSCOSCO3_A029793</name>
</gene>
<name>A0AAV1QB98_SCOSC</name>
<keyword evidence="3" id="KW-1185">Reference proteome</keyword>
<dbReference type="AlphaFoldDB" id="A0AAV1QB98"/>
<accession>A0AAV1QB98</accession>
<feature type="region of interest" description="Disordered" evidence="1">
    <location>
        <begin position="63"/>
        <end position="94"/>
    </location>
</feature>